<dbReference type="Pfam" id="PF05594">
    <property type="entry name" value="Fil_haemagg"/>
    <property type="match status" value="15"/>
</dbReference>
<dbReference type="InterPro" id="IPR025157">
    <property type="entry name" value="Hemagglutinin_rpt"/>
</dbReference>
<keyword evidence="8" id="KW-1133">Transmembrane helix</keyword>
<evidence type="ECO:0000256" key="8">
    <source>
        <dbReference type="SAM" id="Phobius"/>
    </source>
</evidence>
<keyword evidence="8" id="KW-0472">Membrane</keyword>
<keyword evidence="2" id="KW-0800">Toxin</keyword>
<name>A0A1X3RRM7_9GAMM</name>
<dbReference type="Pfam" id="PF04829">
    <property type="entry name" value="PT-VENN"/>
    <property type="match status" value="1"/>
</dbReference>
<feature type="region of interest" description="Disordered" evidence="7">
    <location>
        <begin position="2445"/>
        <end position="2477"/>
    </location>
</feature>
<feature type="region of interest" description="Disordered" evidence="7">
    <location>
        <begin position="3314"/>
        <end position="3335"/>
    </location>
</feature>
<reference evidence="10 11" key="1">
    <citation type="submission" date="2016-02" db="EMBL/GenBank/DDBJ databases">
        <title>Species-wide whole genome sequencing reveals diversity, host range in Lonsdalea quercina.</title>
        <authorList>
            <person name="Li Y."/>
        </authorList>
    </citation>
    <scope>NUCLEOTIDE SEQUENCE [LARGE SCALE GENOMIC DNA]</scope>
    <source>
        <strain evidence="10 11">LMG 26264</strain>
    </source>
</reference>
<evidence type="ECO:0000313" key="11">
    <source>
        <dbReference type="Proteomes" id="UP000194020"/>
    </source>
</evidence>
<evidence type="ECO:0000313" key="10">
    <source>
        <dbReference type="EMBL" id="OSN04460.1"/>
    </source>
</evidence>
<dbReference type="NCBIfam" id="TIGR01901">
    <property type="entry name" value="adhes_NPXG"/>
    <property type="match status" value="1"/>
</dbReference>
<feature type="region of interest" description="Disordered" evidence="7">
    <location>
        <begin position="3417"/>
        <end position="3444"/>
    </location>
</feature>
<evidence type="ECO:0000256" key="2">
    <source>
        <dbReference type="ARBA" id="ARBA00022656"/>
    </source>
</evidence>
<dbReference type="NCBIfam" id="TIGR01731">
    <property type="entry name" value="fil_hemag_20aa"/>
    <property type="match status" value="29"/>
</dbReference>
<dbReference type="Pfam" id="PF13332">
    <property type="entry name" value="Fil_haemagg_2"/>
    <property type="match status" value="7"/>
</dbReference>
<evidence type="ECO:0000256" key="1">
    <source>
        <dbReference type="ARBA" id="ARBA00004219"/>
    </source>
</evidence>
<feature type="compositionally biased region" description="Basic and acidic residues" evidence="7">
    <location>
        <begin position="2445"/>
        <end position="2456"/>
    </location>
</feature>
<comment type="caution">
    <text evidence="10">The sequence shown here is derived from an EMBL/GenBank/DDBJ whole genome shotgun (WGS) entry which is preliminary data.</text>
</comment>
<keyword evidence="8" id="KW-0812">Transmembrane</keyword>
<feature type="region of interest" description="Disordered" evidence="7">
    <location>
        <begin position="2783"/>
        <end position="2820"/>
    </location>
</feature>
<dbReference type="InterPro" id="IPR008638">
    <property type="entry name" value="FhaB/CdiA-like_TPS"/>
</dbReference>
<dbReference type="InterPro" id="IPR008619">
    <property type="entry name" value="Filamentous_hemagglutn_rpt"/>
</dbReference>
<evidence type="ECO:0000256" key="3">
    <source>
        <dbReference type="ARBA" id="ARBA00022913"/>
    </source>
</evidence>
<dbReference type="EMBL" id="LUTP01000034">
    <property type="protein sequence ID" value="OSN04460.1"/>
    <property type="molecule type" value="Genomic_DNA"/>
</dbReference>
<dbReference type="InterPro" id="IPR012334">
    <property type="entry name" value="Pectin_lyas_fold"/>
</dbReference>
<evidence type="ECO:0000259" key="9">
    <source>
        <dbReference type="SMART" id="SM00912"/>
    </source>
</evidence>
<dbReference type="Proteomes" id="UP000194020">
    <property type="component" value="Unassembled WGS sequence"/>
</dbReference>
<proteinExistence type="inferred from homology"/>
<dbReference type="InterPro" id="IPR006914">
    <property type="entry name" value="VENN_dom"/>
</dbReference>
<evidence type="ECO:0000256" key="6">
    <source>
        <dbReference type="SAM" id="Coils"/>
    </source>
</evidence>
<dbReference type="SMART" id="SM00912">
    <property type="entry name" value="Haemagg_act"/>
    <property type="match status" value="1"/>
</dbReference>
<feature type="coiled-coil region" evidence="6">
    <location>
        <begin position="3617"/>
        <end position="3644"/>
    </location>
</feature>
<dbReference type="InterPro" id="IPR024973">
    <property type="entry name" value="ESPR"/>
</dbReference>
<dbReference type="SUPFAM" id="SSF51126">
    <property type="entry name" value="Pectin lyase-like"/>
    <property type="match status" value="1"/>
</dbReference>
<dbReference type="RefSeq" id="WP_094109909.1">
    <property type="nucleotide sequence ID" value="NZ_LUTP01000034.1"/>
</dbReference>
<dbReference type="InterPro" id="IPR011050">
    <property type="entry name" value="Pectin_lyase_fold/virulence"/>
</dbReference>
<feature type="transmembrane region" description="Helical" evidence="8">
    <location>
        <begin position="49"/>
        <end position="69"/>
    </location>
</feature>
<gene>
    <name evidence="10" type="ORF">AU511_12530</name>
</gene>
<dbReference type="InterPro" id="IPR010069">
    <property type="entry name" value="CdiA_FHA1_rpt"/>
</dbReference>
<evidence type="ECO:0000256" key="7">
    <source>
        <dbReference type="SAM" id="MobiDB-lite"/>
    </source>
</evidence>
<comment type="similarity">
    <text evidence="5">In the N-terminal section; belongs to the CdiA toxin family.</text>
</comment>
<dbReference type="Pfam" id="PF13018">
    <property type="entry name" value="ESPR"/>
    <property type="match status" value="1"/>
</dbReference>
<keyword evidence="4" id="KW-0843">Virulence</keyword>
<sequence length="3871" mass="402139">MNKHCYRLIFSRTHGELRVVSELARSCSGEPGQTRGPGAARLWVTVRRAVWMLGLALFASPTLAAGIVADSGAAAGQRPDVIATQNGLPQVNITAPNQAGISHNQYSQFDVEQQGAILNNSAAMTSTQMAGMIQGNPNLNAGSAPAKVILNEVNSTNPSQLRGYMEVAGGRAQVIVANPAGIVCDGCGTINAGRMTLTTGKPQLNADGSLAGYQVERGVVRIDGGGLNGDARHDTEYVDVLARAVEVNAGVWAKEKINVVAGRNRVSSDGGTVEPSAASDEAKPELAIDMGQMGGMYSGQIHMIGTEAGVGVRNQGGQLQAGKTLTVSSEGRLVWQPAQQDAVTQAGESISLTANNDIEHDGKLHSGGTLNVQSRAGSIKQSGTLAAAGDVQLSAAEGIANTGHLLAGSDANSTLVNDADLTLTSQGDVRSSGSLLSQKNVALTGKRVDISQAQLAAQRTTVTAQSGGVGLQQAKVDSQQFTIDTTGDIDARQAQVKAGAWAVDGNTMSNQQAVWVQSDTGESRFTLSGVLDNTSGNIEANNLSLFTGALDNQSGRLVSLDSNAREWQVEGLLNNSDGELGSNGDLALNVGTLKNQAGSVKSLQALRMNSAGDVDNTHGTLMASQDLSLSAGHIDNDAGVVGGEQLQLTTQRLNNNLGRIISQQNLQLTAQQGLDNQRGFIGAGQDLAIQTDGDWNNQGGTAQSETLISATANNIQNDSGKLLSGDHLSLNAAGGVDNQAGEISATAVELGATNFANEKGKVIGQRSLAVNAAQALNNAQGLLSSGEKLVLHTDGVLTNRDGEASGGELNVTAGQLDNAQGHVIAGQNLNLHVQGGVDNTAGLLEAADKLDVQTEGDWNNQQGTAQGGGQVVATARQLDNTLGRLQSGGALSLNTVADVINQSGKLTAQDDLNWRGASTSLLNNDSGSLQSGGDLVLNGGRLSNRQQGVVLGQQALSFDLSSDWDNQGGQLTSQGPAVLRAANLYNAQGTVNALGSLDMQLTETLDNGSGRIFSRSSQTLAAQDILNDQGWMGSQGEWRADAGRFDNTKGSVQSQQGAQLTADALTNVEGGLQSADDMTLRVAGDIDNRAGKISAQHQLNVRGNTADDDTGAVNNAGGQWLAGEGFSLAAQKLDNTQGGLLYSQKQLDLDIETQLDNRQGKLQSGETLTLNAQSLQNDGGTLDSQQQMVLSTSGELSNQGGALRSNGDQRIAAHHLNNQRGIVSSQSGLTINAPLLDNAGGTLISQGVGTYHVDTLNNSQGKLHSGDALALTGSQVNNQAGQLVSTQDLVLIAAQLNNNGQGTISSQGALDIQSDTVNNRDGGLVLGTTRTGVTARAADNTAGRLQSAGAMTLTGLTQLDNTQGRVIANGPLSINALSSRLTRAASALSVLNPNGLMQSGASLVLDALSLNNQGGTLQSQQALSLSVQQDYTHRAGDTVSSNGALTFSVAGVLTNMTDWLLPGDLTLNSAHVNNQGALVGKSLQITTGQLTNRGRIEADAMTLDFDTLDNPNAVMGDNLTLRGRVIDNYGSGAVLAATQSLNLRGNERLTNRDGALIFSGGSLQLGSQDLIENRASAIEADGNVTVDAQRLVNERVGLNIERDAESSNYKWQRYNYFWRSYDLTVNPDKNTVAPVTQSLSYQNDAEAQSNPYGTILALDAAGKRAQVRVKNTSGTLTDMWVNYLALQPNTDGSYAMTFYQTTGYWQRAVPTPYQNTVWREFNSGRLEQWDPEKHIDIYNAPNVTDYNNLRERTVTGSLTRDRLISEGTGARILAGGDMTLRINGSLLNDASVITANGNLGIEGGGNVDNRGYSVNEHRTEVIADHYDRDTRHWYPTTNYDATTALTTIDGIISGQGKAAITAANITNTTVNQAQISSVEAALKAAEAERAEWERNPLAFSVEGVDGQQANVALSPGGKATAGSPSSLGRPLLPAERALTARQSVGSVATSIPDNGLFRQNPATGSPYLVVTDERFTSRTQFVSSDYLLSQVGYDPSTVHKRLGDGFYEQRLVRDQVLSLTGRQSVQGEDAMAQYQNLMNNGVKVAQDFQLVTGVALTPEQIASLQQDIVWMVDETVETAAGPQTVLVPKVYLAQSTLRLAGDGALIAGGELNLSADSIANAGNLFADKALSVDAGQFSHLSGDIKADSINVQADSLTMSTNLQDALRQATMSASDISLSGNDIHLQGAKLDATNNLSLSARDNLDISAAKSSFKSDGVEVISGAMGNRTSDGMEEAGERMATLSGEWQQALGSELKAGGNLALNAGQDITLRGSQASAGGQLGVQAGGDIHLLADRSTNTTHLEANSSTSSVSNSREEDRLLLSSLSGAKGVTLIAGQDLLAEGAQVDSTEGRVRVGADNVTIKEAHQLTNAFDSENKKDGRTQSQRTIDSASDVVVGSTLSGQDGVTAIAREGDLSVTGSTLHSELGEIALQAKNDVVINSATEKESEHLEERSQKKGFLNKSASSTVQDDSFTTERGSLLSGNSISVNAGNDLGVKGSSVVAQGDVRLKAVNDVTIEAATETSSTLSIKESKKSGVLSNNLGITIGSQSAKASHEGNEVTQSEARSLIGTSGGNVIINAGNKATVSASDVTAARQDGDMERKTGHIDITASDIDIIPGKDVVQETAKQSSSSRGVGISLSDPVIDSVRNIRAIKKSDDSGVTKAKQLLDEVGAAAADVAGGASLPVSYGRTSSKSESQYYAAFSSGSNLTAAGNIQLNATGEKGQGDVLISGSRLGAEESIIIDAKNSVDITTSTDKENLSTRAASSAWSVTSAVPTVGSGIRTVSGGPNHGSGVLPFGMEKSSSEGERQTSAQTGSQIAGNDIFITSKNGHINLEGSSLSSINDLLLSAESGGINVTTGTNTISDKQHGKDSMVGSLGGDGYSGKVGYRSSKHASQLDSNQQSMLKSQITSQQGNIALEAKQDLALEGADIQAGKSLLLSGDNIHLDASEDSLHNSSKSSSAQYGVTASASGWAVSAAKALENAVRSKEEGRDSRLTAIYAAQAALTTATGVAQEAYNGSLVKVSVGVSAGSSKEQQDYRSREEQGTHLLAGETVRLDADKDIVGRGVSIAGKNVALDAGRDITLSAAQDTEKEQSRSSGNQFSVGVGFSLIGQQNGFSIEIGASRSQSKMEGNSLVNHNSEVRATDTLTVNSDRDTTLQGAELYGERVVADVGRNLTISSQQDSAEYHSRSHSTGLNLSICVPPICAGASSASSAQGSMDISSGRINNEYRAVIDQSGVFAGQGGFDIFVGNHTQLDGAVIASDAEAAKNRLSTDTLGWRDIENWAESSGSQYALSVSGGVGKRTDSGGVVATTGESQTGGYQGSSGGKPSMSMANYTQRVTSTTHSAVAEGDVMVRDSANQQQDVGTLSRDTAHAHSALDNNFDRDAIRDKLEIQQQATALGTQAMTAYAESQQDAAKQQARDEMAASGELDGLSEPEIEQRVLASPTFKKAESEYGVGSPFWTAGTSVSGLLAGALGGNVQSGAAAGAAPVLAKLIKDASGDNEGARIALHTLASAVLAKAQGGNATAGAAGGFIAAASAKTLAQAIYGKDAGELAPDEKMVILNLVTALGAAGGGVATGDTSGMVSAGNAARVEVENNSLAEIAEQQVFGVSQEEKYQNAQKQLAAAVEEFKAQNCAGMSAEACSAKISEHRDELLKGAAGFGLDFVPVVGDIKSFAEAQSALDYLVAAVGLIPGAGDAAGKAIKAAETALKKGDVGEASKLINKASDEIQAVKPLDVGSYKELKDRSVVGDSLEHDHIPSFAALRTAKENELGRKLSPTEEKILYQNATAVEVPKDIHRAGPTYGGKNTAAQVQQDALDLCGAVCRDTDALRANMIERGYEPALVDDAVKKIIDRNRQTGVIK</sequence>
<dbReference type="GO" id="GO:0003824">
    <property type="term" value="F:catalytic activity"/>
    <property type="evidence" value="ECO:0007669"/>
    <property type="project" value="UniProtKB-ARBA"/>
</dbReference>
<evidence type="ECO:0000256" key="4">
    <source>
        <dbReference type="ARBA" id="ARBA00023026"/>
    </source>
</evidence>
<keyword evidence="3" id="KW-1266">Target cell cytoplasm</keyword>
<dbReference type="OrthoDB" id="2664633at2"/>
<evidence type="ECO:0000256" key="5">
    <source>
        <dbReference type="ARBA" id="ARBA00024043"/>
    </source>
</evidence>
<dbReference type="GO" id="GO:0090729">
    <property type="term" value="F:toxin activity"/>
    <property type="evidence" value="ECO:0007669"/>
    <property type="project" value="UniProtKB-KW"/>
</dbReference>
<feature type="domain" description="Filamentous haemagglutinin FhaB/tRNA nuclease CdiA-like TPS" evidence="9">
    <location>
        <begin position="85"/>
        <end position="207"/>
    </location>
</feature>
<organism evidence="10 11">
    <name type="scientific">Lonsdalea iberica</name>
    <dbReference type="NCBI Taxonomy" id="1082703"/>
    <lineage>
        <taxon>Bacteria</taxon>
        <taxon>Pseudomonadati</taxon>
        <taxon>Pseudomonadota</taxon>
        <taxon>Gammaproteobacteria</taxon>
        <taxon>Enterobacterales</taxon>
        <taxon>Pectobacteriaceae</taxon>
        <taxon>Lonsdalea</taxon>
    </lineage>
</organism>
<dbReference type="Gene3D" id="2.160.20.10">
    <property type="entry name" value="Single-stranded right-handed beta-helix, Pectin lyase-like"/>
    <property type="match status" value="1"/>
</dbReference>
<feature type="region of interest" description="Disordered" evidence="7">
    <location>
        <begin position="2298"/>
        <end position="2317"/>
    </location>
</feature>
<comment type="subcellular location">
    <subcellularLocation>
        <location evidence="1">Target cell</location>
        <location evidence="1">Target cell cytoplasm</location>
    </subcellularLocation>
</comment>
<feature type="compositionally biased region" description="Polar residues" evidence="7">
    <location>
        <begin position="2463"/>
        <end position="2477"/>
    </location>
</feature>
<dbReference type="Pfam" id="PF05860">
    <property type="entry name" value="TPS"/>
    <property type="match status" value="1"/>
</dbReference>
<keyword evidence="6" id="KW-0175">Coiled coil</keyword>
<accession>A0A1X3RRM7</accession>
<protein>
    <recommendedName>
        <fullName evidence="9">Filamentous haemagglutinin FhaB/tRNA nuclease CdiA-like TPS domain-containing protein</fullName>
    </recommendedName>
</protein>